<dbReference type="GO" id="GO:0006508">
    <property type="term" value="P:proteolysis"/>
    <property type="evidence" value="ECO:0007669"/>
    <property type="project" value="UniProtKB-KW"/>
</dbReference>
<dbReference type="PROSITE" id="PS00639">
    <property type="entry name" value="THIOL_PROTEASE_HIS"/>
    <property type="match status" value="1"/>
</dbReference>
<dbReference type="EMBL" id="JAAGAX010000013">
    <property type="protein sequence ID" value="KAF2295370.1"/>
    <property type="molecule type" value="Genomic_DNA"/>
</dbReference>
<name>A0A6A6L203_HEVBR</name>
<reference evidence="9 10" key="1">
    <citation type="journal article" date="2020" name="Mol. Plant">
        <title>The Chromosome-Based Rubber Tree Genome Provides New Insights into Spurge Genome Evolution and Rubber Biosynthesis.</title>
        <authorList>
            <person name="Liu J."/>
            <person name="Shi C."/>
            <person name="Shi C.C."/>
            <person name="Li W."/>
            <person name="Zhang Q.J."/>
            <person name="Zhang Y."/>
            <person name="Li K."/>
            <person name="Lu H.F."/>
            <person name="Shi C."/>
            <person name="Zhu S.T."/>
            <person name="Xiao Z.Y."/>
            <person name="Nan H."/>
            <person name="Yue Y."/>
            <person name="Zhu X.G."/>
            <person name="Wu Y."/>
            <person name="Hong X.N."/>
            <person name="Fan G.Y."/>
            <person name="Tong Y."/>
            <person name="Zhang D."/>
            <person name="Mao C.L."/>
            <person name="Liu Y.L."/>
            <person name="Hao S.J."/>
            <person name="Liu W.Q."/>
            <person name="Lv M.Q."/>
            <person name="Zhang H.B."/>
            <person name="Liu Y."/>
            <person name="Hu-Tang G.R."/>
            <person name="Wang J.P."/>
            <person name="Wang J.H."/>
            <person name="Sun Y.H."/>
            <person name="Ni S.B."/>
            <person name="Chen W.B."/>
            <person name="Zhang X.C."/>
            <person name="Jiao Y.N."/>
            <person name="Eichler E.E."/>
            <person name="Li G.H."/>
            <person name="Liu X."/>
            <person name="Gao L.Z."/>
        </authorList>
    </citation>
    <scope>NUCLEOTIDE SEQUENCE [LARGE SCALE GENOMIC DNA]</scope>
    <source>
        <strain evidence="10">cv. GT1</strain>
        <tissue evidence="9">Leaf</tissue>
    </source>
</reference>
<keyword evidence="3" id="KW-0378">Hydrolase</keyword>
<evidence type="ECO:0000256" key="3">
    <source>
        <dbReference type="ARBA" id="ARBA00022801"/>
    </source>
</evidence>
<dbReference type="PANTHER" id="PTHR12411">
    <property type="entry name" value="CYSTEINE PROTEASE FAMILY C1-RELATED"/>
    <property type="match status" value="1"/>
</dbReference>
<dbReference type="CDD" id="cd02248">
    <property type="entry name" value="Peptidase_C1A"/>
    <property type="match status" value="1"/>
</dbReference>
<evidence type="ECO:0000259" key="7">
    <source>
        <dbReference type="SMART" id="SM00645"/>
    </source>
</evidence>
<keyword evidence="5" id="KW-1015">Disulfide bond</keyword>
<keyword evidence="2" id="KW-0645">Protease</keyword>
<dbReference type="Pfam" id="PF00112">
    <property type="entry name" value="Peptidase_C1"/>
    <property type="match status" value="1"/>
</dbReference>
<dbReference type="InterPro" id="IPR025660">
    <property type="entry name" value="Pept_his_AS"/>
</dbReference>
<keyword evidence="6" id="KW-0325">Glycoprotein</keyword>
<evidence type="ECO:0000256" key="6">
    <source>
        <dbReference type="ARBA" id="ARBA00023180"/>
    </source>
</evidence>
<dbReference type="InterPro" id="IPR039417">
    <property type="entry name" value="Peptidase_C1A_papain-like"/>
</dbReference>
<dbReference type="PROSITE" id="PS00139">
    <property type="entry name" value="THIOL_PROTEASE_CYS"/>
    <property type="match status" value="1"/>
</dbReference>
<evidence type="ECO:0000313" key="10">
    <source>
        <dbReference type="Proteomes" id="UP000467840"/>
    </source>
</evidence>
<dbReference type="SMART" id="SM00645">
    <property type="entry name" value="Pept_C1"/>
    <property type="match status" value="1"/>
</dbReference>
<feature type="domain" description="Cathepsin propeptide inhibitor" evidence="8">
    <location>
        <begin position="27"/>
        <end position="83"/>
    </location>
</feature>
<proteinExistence type="inferred from homology"/>
<gene>
    <name evidence="9" type="ORF">GH714_032684</name>
</gene>
<sequence length="348" mass="39394">MDMSIIRYNYDHHPKSWRSDVEVMNMYNWWLAKHGKTYNKIGEREERFEIFKNNLRFIDEHNSKNRTYKVGLTRFADLTNEEYRAMFLGTKSDPKRRVMKSKNPSRRYAFKATDELPESVDWRKEGAVNPIKDQGSCGSCWAFSTIAAVEGINKIVTGELISLSEQELVDCDRSYDAGCNGGLMDNAFQFILQNGGIDTEQDYPYLAVDGTCDPTKVNNKAVTIDGLEDVIPFDEKLCRKLWQINLSVLQLKPAACLCSSTSRGECGSALDHGVVIVGYGTDQNGMDYWIVRNSWGRDWGENGYIRIQRNVVDTYAGKCGIAMESSYPIKNAQNPSQTSEAAEKINSA</sequence>
<protein>
    <recommendedName>
        <fullName evidence="11">Cysteine proteinase</fullName>
    </recommendedName>
</protein>
<dbReference type="InterPro" id="IPR025661">
    <property type="entry name" value="Pept_asp_AS"/>
</dbReference>
<evidence type="ECO:0000313" key="9">
    <source>
        <dbReference type="EMBL" id="KAF2295370.1"/>
    </source>
</evidence>
<dbReference type="InterPro" id="IPR013201">
    <property type="entry name" value="Prot_inhib_I29"/>
</dbReference>
<accession>A0A6A6L203</accession>
<evidence type="ECO:0000256" key="5">
    <source>
        <dbReference type="ARBA" id="ARBA00023157"/>
    </source>
</evidence>
<dbReference type="SMART" id="SM00848">
    <property type="entry name" value="Inhibitor_I29"/>
    <property type="match status" value="1"/>
</dbReference>
<dbReference type="Proteomes" id="UP000467840">
    <property type="component" value="Chromosome 7"/>
</dbReference>
<evidence type="ECO:0008006" key="11">
    <source>
        <dbReference type="Google" id="ProtNLM"/>
    </source>
</evidence>
<comment type="similarity">
    <text evidence="1">Belongs to the peptidase C1 family.</text>
</comment>
<keyword evidence="10" id="KW-1185">Reference proteome</keyword>
<keyword evidence="4" id="KW-0788">Thiol protease</keyword>
<dbReference type="FunFam" id="3.90.70.10:FF:000068">
    <property type="entry name" value="Cysteine protease 1"/>
    <property type="match status" value="1"/>
</dbReference>
<dbReference type="InterPro" id="IPR000169">
    <property type="entry name" value="Pept_cys_AS"/>
</dbReference>
<dbReference type="GO" id="GO:0008234">
    <property type="term" value="F:cysteine-type peptidase activity"/>
    <property type="evidence" value="ECO:0007669"/>
    <property type="project" value="UniProtKB-KW"/>
</dbReference>
<dbReference type="Gene3D" id="3.90.70.10">
    <property type="entry name" value="Cysteine proteinases"/>
    <property type="match status" value="1"/>
</dbReference>
<evidence type="ECO:0000256" key="2">
    <source>
        <dbReference type="ARBA" id="ARBA00022670"/>
    </source>
</evidence>
<dbReference type="InterPro" id="IPR000668">
    <property type="entry name" value="Peptidase_C1A_C"/>
</dbReference>
<evidence type="ECO:0000259" key="8">
    <source>
        <dbReference type="SMART" id="SM00848"/>
    </source>
</evidence>
<organism evidence="9 10">
    <name type="scientific">Hevea brasiliensis</name>
    <name type="common">Para rubber tree</name>
    <name type="synonym">Siphonia brasiliensis</name>
    <dbReference type="NCBI Taxonomy" id="3981"/>
    <lineage>
        <taxon>Eukaryota</taxon>
        <taxon>Viridiplantae</taxon>
        <taxon>Streptophyta</taxon>
        <taxon>Embryophyta</taxon>
        <taxon>Tracheophyta</taxon>
        <taxon>Spermatophyta</taxon>
        <taxon>Magnoliopsida</taxon>
        <taxon>eudicotyledons</taxon>
        <taxon>Gunneridae</taxon>
        <taxon>Pentapetalae</taxon>
        <taxon>rosids</taxon>
        <taxon>fabids</taxon>
        <taxon>Malpighiales</taxon>
        <taxon>Euphorbiaceae</taxon>
        <taxon>Crotonoideae</taxon>
        <taxon>Micrandreae</taxon>
        <taxon>Hevea</taxon>
    </lineage>
</organism>
<dbReference type="SUPFAM" id="SSF54001">
    <property type="entry name" value="Cysteine proteinases"/>
    <property type="match status" value="1"/>
</dbReference>
<comment type="caution">
    <text evidence="9">The sequence shown here is derived from an EMBL/GenBank/DDBJ whole genome shotgun (WGS) entry which is preliminary data.</text>
</comment>
<dbReference type="Pfam" id="PF08246">
    <property type="entry name" value="Inhibitor_I29"/>
    <property type="match status" value="1"/>
</dbReference>
<dbReference type="InterPro" id="IPR013128">
    <property type="entry name" value="Peptidase_C1A"/>
</dbReference>
<evidence type="ECO:0000256" key="4">
    <source>
        <dbReference type="ARBA" id="ARBA00022807"/>
    </source>
</evidence>
<dbReference type="PROSITE" id="PS00640">
    <property type="entry name" value="THIOL_PROTEASE_ASN"/>
    <property type="match status" value="1"/>
</dbReference>
<dbReference type="AlphaFoldDB" id="A0A6A6L203"/>
<dbReference type="InterPro" id="IPR038765">
    <property type="entry name" value="Papain-like_cys_pep_sf"/>
</dbReference>
<evidence type="ECO:0000256" key="1">
    <source>
        <dbReference type="ARBA" id="ARBA00008455"/>
    </source>
</evidence>
<dbReference type="PRINTS" id="PR00705">
    <property type="entry name" value="PAPAIN"/>
</dbReference>
<feature type="domain" description="Peptidase C1A papain C-terminal" evidence="7">
    <location>
        <begin position="116"/>
        <end position="329"/>
    </location>
</feature>